<evidence type="ECO:0008006" key="5">
    <source>
        <dbReference type="Google" id="ProtNLM"/>
    </source>
</evidence>
<dbReference type="Gene3D" id="3.40.50.720">
    <property type="entry name" value="NAD(P)-binding Rossmann-like Domain"/>
    <property type="match status" value="1"/>
</dbReference>
<dbReference type="EMBL" id="CP143810">
    <property type="protein sequence ID" value="WVO21953.1"/>
    <property type="molecule type" value="Genomic_DNA"/>
</dbReference>
<keyword evidence="4" id="KW-1185">Reference proteome</keyword>
<protein>
    <recommendedName>
        <fullName evidence="5">NmrA-like domain-containing protein</fullName>
    </recommendedName>
</protein>
<evidence type="ECO:0000256" key="1">
    <source>
        <dbReference type="ARBA" id="ARBA00022857"/>
    </source>
</evidence>
<accession>A0ABZ2ATW8</accession>
<dbReference type="RefSeq" id="XP_064721192.1">
    <property type="nucleotide sequence ID" value="XM_064865120.1"/>
</dbReference>
<dbReference type="InterPro" id="IPR051609">
    <property type="entry name" value="NmrA/Isoflavone_reductase-like"/>
</dbReference>
<organism evidence="3 4">
    <name type="scientific">Cryptococcus decagattii</name>
    <dbReference type="NCBI Taxonomy" id="1859122"/>
    <lineage>
        <taxon>Eukaryota</taxon>
        <taxon>Fungi</taxon>
        <taxon>Dikarya</taxon>
        <taxon>Basidiomycota</taxon>
        <taxon>Agaricomycotina</taxon>
        <taxon>Tremellomycetes</taxon>
        <taxon>Tremellales</taxon>
        <taxon>Cryptococcaceae</taxon>
        <taxon>Cryptococcus</taxon>
        <taxon>Cryptococcus gattii species complex</taxon>
    </lineage>
</organism>
<name>A0ABZ2ATW8_9TREE</name>
<dbReference type="PANTHER" id="PTHR47706">
    <property type="entry name" value="NMRA-LIKE FAMILY PROTEIN"/>
    <property type="match status" value="1"/>
</dbReference>
<evidence type="ECO:0000256" key="2">
    <source>
        <dbReference type="ARBA" id="ARBA00023002"/>
    </source>
</evidence>
<reference evidence="3 4" key="1">
    <citation type="submission" date="2024-01" db="EMBL/GenBank/DDBJ databases">
        <title>Comparative genomics of Cryptococcus and Kwoniella reveals pathogenesis evolution and contrasting modes of karyotype evolution via chromosome fusion or intercentromeric recombination.</title>
        <authorList>
            <person name="Coelho M.A."/>
            <person name="David-Palma M."/>
            <person name="Shea T."/>
            <person name="Bowers K."/>
            <person name="McGinley-Smith S."/>
            <person name="Mohammad A.W."/>
            <person name="Gnirke A."/>
            <person name="Yurkov A.M."/>
            <person name="Nowrousian M."/>
            <person name="Sun S."/>
            <person name="Cuomo C.A."/>
            <person name="Heitman J."/>
        </authorList>
    </citation>
    <scope>NUCLEOTIDE SEQUENCE [LARGE SCALE GENOMIC DNA]</scope>
    <source>
        <strain evidence="3 4">7685027</strain>
    </source>
</reference>
<gene>
    <name evidence="3" type="ORF">IAS62_003273</name>
</gene>
<dbReference type="Proteomes" id="UP001432216">
    <property type="component" value="Chromosome 5"/>
</dbReference>
<dbReference type="PANTHER" id="PTHR47706:SF9">
    <property type="entry name" value="NMRA-LIKE DOMAIN-CONTAINING PROTEIN-RELATED"/>
    <property type="match status" value="1"/>
</dbReference>
<dbReference type="GeneID" id="89990046"/>
<evidence type="ECO:0000313" key="4">
    <source>
        <dbReference type="Proteomes" id="UP001432216"/>
    </source>
</evidence>
<keyword evidence="1" id="KW-0521">NADP</keyword>
<sequence length="148" mass="16208">MAPIVALLGHNGTVGSDLLPYLINSHTKGSLKLVILYRPSSDLSKISSDEGVEKRVMKLKDGEKEKIRATVKDLELSCNSTIATLSISSQNYLVEALQGSSALKAFIPSDFGAPWNKQEIEIPGPNWGAPRRAFRKNAPFLNIEIQNM</sequence>
<proteinExistence type="predicted"/>
<evidence type="ECO:0000313" key="3">
    <source>
        <dbReference type="EMBL" id="WVO21953.1"/>
    </source>
</evidence>
<keyword evidence="2" id="KW-0560">Oxidoreductase</keyword>